<dbReference type="GO" id="GO:0051537">
    <property type="term" value="F:2 iron, 2 sulfur cluster binding"/>
    <property type="evidence" value="ECO:0007669"/>
    <property type="project" value="UniProtKB-KW"/>
</dbReference>
<dbReference type="PANTHER" id="PTHR21266">
    <property type="entry name" value="IRON-SULFUR DOMAIN CONTAINING PROTEIN"/>
    <property type="match status" value="1"/>
</dbReference>
<evidence type="ECO:0000256" key="1">
    <source>
        <dbReference type="ARBA" id="ARBA00022714"/>
    </source>
</evidence>
<evidence type="ECO:0000313" key="8">
    <source>
        <dbReference type="Proteomes" id="UP000292445"/>
    </source>
</evidence>
<evidence type="ECO:0000256" key="2">
    <source>
        <dbReference type="ARBA" id="ARBA00022723"/>
    </source>
</evidence>
<dbReference type="SUPFAM" id="SSF50022">
    <property type="entry name" value="ISP domain"/>
    <property type="match status" value="1"/>
</dbReference>
<keyword evidence="4" id="KW-0408">Iron</keyword>
<dbReference type="PANTHER" id="PTHR21266:SF59">
    <property type="entry name" value="BLR4922 PROTEIN"/>
    <property type="match status" value="1"/>
</dbReference>
<dbReference type="Gene3D" id="3.90.380.10">
    <property type="entry name" value="Naphthalene 1,2-dioxygenase Alpha Subunit, Chain A, domain 1"/>
    <property type="match status" value="1"/>
</dbReference>
<dbReference type="GO" id="GO:0016491">
    <property type="term" value="F:oxidoreductase activity"/>
    <property type="evidence" value="ECO:0007669"/>
    <property type="project" value="UniProtKB-KW"/>
</dbReference>
<evidence type="ECO:0000259" key="6">
    <source>
        <dbReference type="PROSITE" id="PS51296"/>
    </source>
</evidence>
<protein>
    <submittedName>
        <fullName evidence="7">Rieske-like 2Fe-2S protein</fullName>
    </submittedName>
</protein>
<dbReference type="Pfam" id="PF19301">
    <property type="entry name" value="LigXa_C"/>
    <property type="match status" value="1"/>
</dbReference>
<keyword evidence="2" id="KW-0479">Metal-binding</keyword>
<gene>
    <name evidence="7" type="ORF">EV675_2407</name>
</gene>
<keyword evidence="3" id="KW-0560">Oxidoreductase</keyword>
<dbReference type="InterPro" id="IPR050584">
    <property type="entry name" value="Cholesterol_7-desaturase"/>
</dbReference>
<evidence type="ECO:0000256" key="5">
    <source>
        <dbReference type="ARBA" id="ARBA00023014"/>
    </source>
</evidence>
<dbReference type="InterPro" id="IPR015881">
    <property type="entry name" value="ARHD_Rieske_2Fe_2S"/>
</dbReference>
<dbReference type="AlphaFoldDB" id="A0A4V2F449"/>
<dbReference type="GO" id="GO:0005506">
    <property type="term" value="F:iron ion binding"/>
    <property type="evidence" value="ECO:0007669"/>
    <property type="project" value="InterPro"/>
</dbReference>
<feature type="domain" description="Rieske" evidence="6">
    <location>
        <begin position="28"/>
        <end position="136"/>
    </location>
</feature>
<keyword evidence="8" id="KW-1185">Reference proteome</keyword>
<dbReference type="InterPro" id="IPR045623">
    <property type="entry name" value="LigXa_C"/>
</dbReference>
<dbReference type="Proteomes" id="UP000292445">
    <property type="component" value="Unassembled WGS sequence"/>
</dbReference>
<sequence>MPLKAEENELLTRTGPGTPMGTLLRQYWIPAIRSGALERDGAPVRVRLFNEDFVAFRGTDGRVGLLDEACPHRGVSMALARNEENGLRCIFHGWKFDTAGRLVDAPCEPEARRERFCASVRVSQYAVREAGRVVWVYLGQGEAPPFPDFLFNTLPAEQVCIRRGVVPYNWMQGVEAHIDSSHVAFLHRGFLGEEGPIETSTRDNLAMMMQDTTPKFEMNDTPYGLQEAALRGLDDGSVYARIREIVMPFYTFIPGPEEGPFSARISVPIDDETSAEWYILYHPTRPLSEEAITTLFHGTADDPDNFAANLGQPEHLWGQDRAAMKNGHFSGLTTNLSFEDFVVQSSMGKRVDRTKEQLGSADIIIVKVRRLFLEALKRLGTGEAPWRTGFDYASIHARSVSFDGSEVDWRAFTMKETV</sequence>
<dbReference type="Gene3D" id="2.102.10.10">
    <property type="entry name" value="Rieske [2Fe-2S] iron-sulphur domain"/>
    <property type="match status" value="1"/>
</dbReference>
<evidence type="ECO:0000256" key="3">
    <source>
        <dbReference type="ARBA" id="ARBA00023002"/>
    </source>
</evidence>
<dbReference type="EMBL" id="SGXC01000001">
    <property type="protein sequence ID" value="RZS86367.1"/>
    <property type="molecule type" value="Genomic_DNA"/>
</dbReference>
<comment type="caution">
    <text evidence="7">The sequence shown here is derived from an EMBL/GenBank/DDBJ whole genome shotgun (WGS) entry which is preliminary data.</text>
</comment>
<organism evidence="7 8">
    <name type="scientific">Pigmentiphaga kullae</name>
    <dbReference type="NCBI Taxonomy" id="151784"/>
    <lineage>
        <taxon>Bacteria</taxon>
        <taxon>Pseudomonadati</taxon>
        <taxon>Pseudomonadota</taxon>
        <taxon>Betaproteobacteria</taxon>
        <taxon>Burkholderiales</taxon>
        <taxon>Alcaligenaceae</taxon>
        <taxon>Pigmentiphaga</taxon>
    </lineage>
</organism>
<dbReference type="PROSITE" id="PS51296">
    <property type="entry name" value="RIESKE"/>
    <property type="match status" value="1"/>
</dbReference>
<evidence type="ECO:0000256" key="4">
    <source>
        <dbReference type="ARBA" id="ARBA00023004"/>
    </source>
</evidence>
<dbReference type="PROSITE" id="PS00570">
    <property type="entry name" value="RING_HYDROXYL_ALPHA"/>
    <property type="match status" value="1"/>
</dbReference>
<proteinExistence type="predicted"/>
<reference evidence="7 8" key="1">
    <citation type="submission" date="2019-02" db="EMBL/GenBank/DDBJ databases">
        <title>Genomic Encyclopedia of Type Strains, Phase IV (KMG-IV): sequencing the most valuable type-strain genomes for metagenomic binning, comparative biology and taxonomic classification.</title>
        <authorList>
            <person name="Goeker M."/>
        </authorList>
    </citation>
    <scope>NUCLEOTIDE SEQUENCE [LARGE SCALE GENOMIC DNA]</scope>
    <source>
        <strain evidence="7 8">K24</strain>
    </source>
</reference>
<keyword evidence="1" id="KW-0001">2Fe-2S</keyword>
<evidence type="ECO:0000313" key="7">
    <source>
        <dbReference type="EMBL" id="RZS86367.1"/>
    </source>
</evidence>
<dbReference type="Pfam" id="PF00355">
    <property type="entry name" value="Rieske"/>
    <property type="match status" value="1"/>
</dbReference>
<dbReference type="OrthoDB" id="9790995at2"/>
<accession>A0A4V2F449</accession>
<dbReference type="CDD" id="cd03479">
    <property type="entry name" value="Rieske_RO_Alpha_PhDO_like"/>
    <property type="match status" value="1"/>
</dbReference>
<dbReference type="RefSeq" id="WP_130357470.1">
    <property type="nucleotide sequence ID" value="NZ_SGXC01000001.1"/>
</dbReference>
<keyword evidence="5" id="KW-0411">Iron-sulfur</keyword>
<dbReference type="InterPro" id="IPR036922">
    <property type="entry name" value="Rieske_2Fe-2S_sf"/>
</dbReference>
<name>A0A4V2F449_9BURK</name>
<dbReference type="SUPFAM" id="SSF55961">
    <property type="entry name" value="Bet v1-like"/>
    <property type="match status" value="1"/>
</dbReference>
<dbReference type="InterPro" id="IPR017941">
    <property type="entry name" value="Rieske_2Fe-2S"/>
</dbReference>